<protein>
    <recommendedName>
        <fullName evidence="3">MalT-like TPR region domain-containing protein</fullName>
    </recommendedName>
</protein>
<proteinExistence type="predicted"/>
<evidence type="ECO:0000313" key="2">
    <source>
        <dbReference type="EMBL" id="GAG65201.1"/>
    </source>
</evidence>
<comment type="caution">
    <text evidence="2">The sequence shown here is derived from an EMBL/GenBank/DDBJ whole genome shotgun (WGS) entry which is preliminary data.</text>
</comment>
<dbReference type="SUPFAM" id="SSF48452">
    <property type="entry name" value="TPR-like"/>
    <property type="match status" value="1"/>
</dbReference>
<reference evidence="2" key="1">
    <citation type="journal article" date="2014" name="Front. Microbiol.">
        <title>High frequency of phylogenetically diverse reductive dehalogenase-homologous genes in deep subseafloor sedimentary metagenomes.</title>
        <authorList>
            <person name="Kawai M."/>
            <person name="Futagami T."/>
            <person name="Toyoda A."/>
            <person name="Takaki Y."/>
            <person name="Nishi S."/>
            <person name="Hori S."/>
            <person name="Arai W."/>
            <person name="Tsubouchi T."/>
            <person name="Morono Y."/>
            <person name="Uchiyama I."/>
            <person name="Ito T."/>
            <person name="Fujiyama A."/>
            <person name="Inagaki F."/>
            <person name="Takami H."/>
        </authorList>
    </citation>
    <scope>NUCLEOTIDE SEQUENCE</scope>
    <source>
        <strain evidence="2">Expedition CK06-06</strain>
    </source>
</reference>
<dbReference type="SMART" id="SM00028">
    <property type="entry name" value="TPR"/>
    <property type="match status" value="2"/>
</dbReference>
<name>X1AZM1_9ZZZZ</name>
<dbReference type="Gene3D" id="1.25.40.10">
    <property type="entry name" value="Tetratricopeptide repeat domain"/>
    <property type="match status" value="1"/>
</dbReference>
<dbReference type="InterPro" id="IPR011990">
    <property type="entry name" value="TPR-like_helical_dom_sf"/>
</dbReference>
<organism evidence="2">
    <name type="scientific">marine sediment metagenome</name>
    <dbReference type="NCBI Taxonomy" id="412755"/>
    <lineage>
        <taxon>unclassified sequences</taxon>
        <taxon>metagenomes</taxon>
        <taxon>ecological metagenomes</taxon>
    </lineage>
</organism>
<sequence length="122" mass="14343">MSKNLSEISKRELENQIKSLKLELKELKKEESKSDYIHKLYDLALLQSENHQFDESIKNLEECLKYYETNPDNLGKSSIFGSLGVVCYLNEDYIKSQKNYQSALELYEKLNLKHEKIVCMKS</sequence>
<evidence type="ECO:0008006" key="3">
    <source>
        <dbReference type="Google" id="ProtNLM"/>
    </source>
</evidence>
<evidence type="ECO:0000256" key="1">
    <source>
        <dbReference type="SAM" id="Coils"/>
    </source>
</evidence>
<keyword evidence="1" id="KW-0175">Coiled coil</keyword>
<dbReference type="AlphaFoldDB" id="X1AZM1"/>
<dbReference type="Pfam" id="PF13424">
    <property type="entry name" value="TPR_12"/>
    <property type="match status" value="1"/>
</dbReference>
<gene>
    <name evidence="2" type="ORF">S01H4_07873</name>
</gene>
<dbReference type="EMBL" id="BART01002627">
    <property type="protein sequence ID" value="GAG65201.1"/>
    <property type="molecule type" value="Genomic_DNA"/>
</dbReference>
<feature type="non-terminal residue" evidence="2">
    <location>
        <position position="122"/>
    </location>
</feature>
<accession>X1AZM1</accession>
<dbReference type="InterPro" id="IPR019734">
    <property type="entry name" value="TPR_rpt"/>
</dbReference>
<feature type="coiled-coil region" evidence="1">
    <location>
        <begin position="3"/>
        <end position="33"/>
    </location>
</feature>